<proteinExistence type="predicted"/>
<gene>
    <name evidence="1" type="ORF">QTP70_005038</name>
</gene>
<feature type="non-terminal residue" evidence="1">
    <location>
        <position position="1"/>
    </location>
</feature>
<evidence type="ECO:0000313" key="2">
    <source>
        <dbReference type="Proteomes" id="UP001274896"/>
    </source>
</evidence>
<accession>A0AAE0PVB0</accession>
<dbReference type="Proteomes" id="UP001274896">
    <property type="component" value="Unassembled WGS sequence"/>
</dbReference>
<name>A0AAE0PVB0_9TELE</name>
<organism evidence="1 2">
    <name type="scientific">Hemibagrus guttatus</name>
    <dbReference type="NCBI Taxonomy" id="175788"/>
    <lineage>
        <taxon>Eukaryota</taxon>
        <taxon>Metazoa</taxon>
        <taxon>Chordata</taxon>
        <taxon>Craniata</taxon>
        <taxon>Vertebrata</taxon>
        <taxon>Euteleostomi</taxon>
        <taxon>Actinopterygii</taxon>
        <taxon>Neopterygii</taxon>
        <taxon>Teleostei</taxon>
        <taxon>Ostariophysi</taxon>
        <taxon>Siluriformes</taxon>
        <taxon>Bagridae</taxon>
        <taxon>Hemibagrus</taxon>
    </lineage>
</organism>
<reference evidence="1" key="1">
    <citation type="submission" date="2023-06" db="EMBL/GenBank/DDBJ databases">
        <title>Male Hemibagrus guttatus genome.</title>
        <authorList>
            <person name="Bian C."/>
        </authorList>
    </citation>
    <scope>NUCLEOTIDE SEQUENCE</scope>
    <source>
        <strain evidence="1">Male_cb2023</strain>
        <tissue evidence="1">Muscle</tissue>
    </source>
</reference>
<keyword evidence="2" id="KW-1185">Reference proteome</keyword>
<evidence type="ECO:0000313" key="1">
    <source>
        <dbReference type="EMBL" id="KAK3507953.1"/>
    </source>
</evidence>
<comment type="caution">
    <text evidence="1">The sequence shown here is derived from an EMBL/GenBank/DDBJ whole genome shotgun (WGS) entry which is preliminary data.</text>
</comment>
<dbReference type="AlphaFoldDB" id="A0AAE0PVB0"/>
<protein>
    <submittedName>
        <fullName evidence="1">Uncharacterized protein</fullName>
    </submittedName>
</protein>
<dbReference type="EMBL" id="JAUCMX010000028">
    <property type="protein sequence ID" value="KAK3507953.1"/>
    <property type="molecule type" value="Genomic_DNA"/>
</dbReference>
<sequence length="156" mass="17043">MGRVRPELAHAFVYRAYSISVHSGLTASTVSIIWGTRTEPVAARKSGRVPRSVYSGPYVGKGSKLITTGAHIPGSRWDNSLRFLFLAEKEINSVWTSAVVTHPSQDSSNSAMMRRSSVLFTSLLTAHNVMPDRCTVHVQVLVADGVRSAYLTDLPK</sequence>